<keyword evidence="2" id="KW-1185">Reference proteome</keyword>
<evidence type="ECO:0000313" key="2">
    <source>
        <dbReference type="Proteomes" id="UP000184386"/>
    </source>
</evidence>
<name>A0A1M6XEE6_9FIRM</name>
<dbReference type="OrthoDB" id="1664281at2"/>
<dbReference type="AlphaFoldDB" id="A0A1M6XEE6"/>
<dbReference type="EMBL" id="FRAC01000022">
    <property type="protein sequence ID" value="SHL04283.1"/>
    <property type="molecule type" value="Genomic_DNA"/>
</dbReference>
<dbReference type="Proteomes" id="UP000184386">
    <property type="component" value="Unassembled WGS sequence"/>
</dbReference>
<dbReference type="RefSeq" id="WP_073278564.1">
    <property type="nucleotide sequence ID" value="NZ_FRAC01000022.1"/>
</dbReference>
<evidence type="ECO:0000313" key="1">
    <source>
        <dbReference type="EMBL" id="SHL04283.1"/>
    </source>
</evidence>
<evidence type="ECO:0008006" key="3">
    <source>
        <dbReference type="Google" id="ProtNLM"/>
    </source>
</evidence>
<accession>A0A1M6XEE6</accession>
<sequence>MNFLWDIVLRAQSCNRREEELFFVQADEYSPFYEQAFDYINEDCVYTNEIELNLLYRFADIFQDILAEDGRELQEFKKYMIDVVLHILLYTDLRHGLSIREIYIRKLTEELLDGTFWREGAKVFRLISPQKQNRLATLVLSQMQTGSSLLIFRRAVLILFPDAILYQVKADRKKLLLYLQDKPEDYKKRMIQFAQDMFLPLSYNIRIFWEYHFGIIGVEGTMNIDELAIY</sequence>
<organism evidence="1 2">
    <name type="scientific">Anaerocolumna jejuensis DSM 15929</name>
    <dbReference type="NCBI Taxonomy" id="1121322"/>
    <lineage>
        <taxon>Bacteria</taxon>
        <taxon>Bacillati</taxon>
        <taxon>Bacillota</taxon>
        <taxon>Clostridia</taxon>
        <taxon>Lachnospirales</taxon>
        <taxon>Lachnospiraceae</taxon>
        <taxon>Anaerocolumna</taxon>
    </lineage>
</organism>
<proteinExistence type="predicted"/>
<protein>
    <recommendedName>
        <fullName evidence="3">Iron-dependent peroxidase</fullName>
    </recommendedName>
</protein>
<dbReference type="STRING" id="1121322.SAMN02745136_03936"/>
<gene>
    <name evidence="1" type="ORF">SAMN02745136_03936</name>
</gene>
<reference evidence="1 2" key="1">
    <citation type="submission" date="2016-11" db="EMBL/GenBank/DDBJ databases">
        <authorList>
            <person name="Jaros S."/>
            <person name="Januszkiewicz K."/>
            <person name="Wedrychowicz H."/>
        </authorList>
    </citation>
    <scope>NUCLEOTIDE SEQUENCE [LARGE SCALE GENOMIC DNA]</scope>
    <source>
        <strain evidence="1 2">DSM 15929</strain>
    </source>
</reference>